<dbReference type="InterPro" id="IPR036631">
    <property type="entry name" value="MGMT_N_sf"/>
</dbReference>
<dbReference type="Gene3D" id="3.30.160.70">
    <property type="entry name" value="Methylated DNA-protein cysteine methyltransferase domain"/>
    <property type="match status" value="1"/>
</dbReference>
<dbReference type="Gene3D" id="1.10.10.10">
    <property type="entry name" value="Winged helix-like DNA-binding domain superfamily/Winged helix DNA-binding domain"/>
    <property type="match status" value="1"/>
</dbReference>
<dbReference type="Pfam" id="PF01035">
    <property type="entry name" value="DNA_binding_1"/>
    <property type="match status" value="1"/>
</dbReference>
<keyword evidence="3 9" id="KW-0963">Cytoplasm</keyword>
<comment type="subcellular location">
    <subcellularLocation>
        <location evidence="9">Cytoplasm</location>
    </subcellularLocation>
</comment>
<dbReference type="CDD" id="cd06445">
    <property type="entry name" value="ATase"/>
    <property type="match status" value="1"/>
</dbReference>
<dbReference type="PROSITE" id="PS00374">
    <property type="entry name" value="MGMT"/>
    <property type="match status" value="1"/>
</dbReference>
<evidence type="ECO:0000256" key="2">
    <source>
        <dbReference type="ARBA" id="ARBA00008711"/>
    </source>
</evidence>
<sequence>MRDCQYFFSKTSPDFYFPSKIEKNYAHVFSKTRTAIEHFAVQEFIPATLALYSFHTFDRNQGTKGQRTSLPFSSSTPLPPMIKYSMETIRIQHYQSPCGDLILGSYGHQLCMCDWAHKERKEIIDTGLQKRLCSSYEIALSPVLKETIAQLDEYFSHKRETFDISLLMAGTEFQQTVWGELLNIPYGTTISYATLARRIGNPKAVRAVARANGANPISILVPCHRVIGSDNTLTGYGGGLDKKEFLLRHEMSLPV</sequence>
<dbReference type="GO" id="GO:0005737">
    <property type="term" value="C:cytoplasm"/>
    <property type="evidence" value="ECO:0007669"/>
    <property type="project" value="UniProtKB-SubCell"/>
</dbReference>
<evidence type="ECO:0000256" key="5">
    <source>
        <dbReference type="ARBA" id="ARBA00022679"/>
    </source>
</evidence>
<reference evidence="12 13" key="1">
    <citation type="submission" date="2013-06" db="EMBL/GenBank/DDBJ databases">
        <authorList>
            <person name="Weinstock G."/>
            <person name="Sodergren E."/>
            <person name="Lobos E.A."/>
            <person name="Fulton L."/>
            <person name="Fulton R."/>
            <person name="Courtney L."/>
            <person name="Fronick C."/>
            <person name="O'Laughlin M."/>
            <person name="Godfrey J."/>
            <person name="Wilson R.M."/>
            <person name="Miner T."/>
            <person name="Farmer C."/>
            <person name="Delehaunty K."/>
            <person name="Cordes M."/>
            <person name="Minx P."/>
            <person name="Tomlinson C."/>
            <person name="Chen J."/>
            <person name="Wollam A."/>
            <person name="Pepin K.H."/>
            <person name="Bhonagiri V."/>
            <person name="Zhang X."/>
            <person name="Warren W."/>
            <person name="Mitreva M."/>
            <person name="Mardis E.R."/>
            <person name="Wilson R.K."/>
        </authorList>
    </citation>
    <scope>NUCLEOTIDE SEQUENCE [LARGE SCALE GENOMIC DNA]</scope>
    <source>
        <strain evidence="12 13">F0570</strain>
    </source>
</reference>
<feature type="domain" description="Methylguanine DNA methyltransferase ribonuclease-like" evidence="11">
    <location>
        <begin position="92"/>
        <end position="166"/>
    </location>
</feature>
<dbReference type="NCBIfam" id="TIGR00589">
    <property type="entry name" value="ogt"/>
    <property type="match status" value="1"/>
</dbReference>
<evidence type="ECO:0000256" key="6">
    <source>
        <dbReference type="ARBA" id="ARBA00022763"/>
    </source>
</evidence>
<evidence type="ECO:0000256" key="7">
    <source>
        <dbReference type="ARBA" id="ARBA00023204"/>
    </source>
</evidence>
<protein>
    <recommendedName>
        <fullName evidence="9">Methylated-DNA--protein-cysteine methyltransferase</fullName>
        <ecNumber evidence="9">2.1.1.63</ecNumber>
    </recommendedName>
    <alternativeName>
        <fullName evidence="9">6-O-methylguanine-DNA methyltransferase</fullName>
        <shortName evidence="9">MGMT</shortName>
    </alternativeName>
    <alternativeName>
        <fullName evidence="9">O-6-methylguanine-DNA-alkyltransferase</fullName>
    </alternativeName>
</protein>
<feature type="domain" description="Methylated-DNA-[protein]-cysteine S-methyltransferase DNA binding" evidence="10">
    <location>
        <begin position="172"/>
        <end position="250"/>
    </location>
</feature>
<evidence type="ECO:0000313" key="13">
    <source>
        <dbReference type="Proteomes" id="UP000016630"/>
    </source>
</evidence>
<name>A0A0E2M2X6_PORGN</name>
<dbReference type="PANTHER" id="PTHR10815">
    <property type="entry name" value="METHYLATED-DNA--PROTEIN-CYSTEINE METHYLTRANSFERASE"/>
    <property type="match status" value="1"/>
</dbReference>
<comment type="miscellaneous">
    <text evidence="9">This enzyme catalyzes only one turnover and therefore is not strictly catalytic. According to one definition, an enzyme is a biocatalyst that acts repeatedly and over many reaction cycles.</text>
</comment>
<dbReference type="SUPFAM" id="SSF53155">
    <property type="entry name" value="Methylated DNA-protein cysteine methyltransferase domain"/>
    <property type="match status" value="1"/>
</dbReference>
<dbReference type="Proteomes" id="UP000016630">
    <property type="component" value="Unassembled WGS sequence"/>
</dbReference>
<dbReference type="EC" id="2.1.1.63" evidence="9"/>
<dbReference type="SUPFAM" id="SSF46767">
    <property type="entry name" value="Methylated DNA-protein cysteine methyltransferase, C-terminal domain"/>
    <property type="match status" value="1"/>
</dbReference>
<dbReference type="GO" id="GO:0032259">
    <property type="term" value="P:methylation"/>
    <property type="evidence" value="ECO:0007669"/>
    <property type="project" value="UniProtKB-KW"/>
</dbReference>
<dbReference type="InterPro" id="IPR014048">
    <property type="entry name" value="MethylDNA_cys_MeTrfase_DNA-bd"/>
</dbReference>
<comment type="function">
    <text evidence="9">Involved in the cellular defense against the biological effects of O6-methylguanine (O6-MeG) and O4-methylthymine (O4-MeT) in DNA. Repairs the methylated nucleobase in DNA by stoichiometrically transferring the methyl group to a cysteine residue in the enzyme. This is a suicide reaction: the enzyme is irreversibly inactivated.</text>
</comment>
<dbReference type="Pfam" id="PF02870">
    <property type="entry name" value="Methyltransf_1N"/>
    <property type="match status" value="1"/>
</dbReference>
<evidence type="ECO:0000256" key="4">
    <source>
        <dbReference type="ARBA" id="ARBA00022603"/>
    </source>
</evidence>
<dbReference type="EMBL" id="AWUW01000142">
    <property type="protein sequence ID" value="ERJ64053.1"/>
    <property type="molecule type" value="Genomic_DNA"/>
</dbReference>
<dbReference type="FunFam" id="1.10.10.10:FF:000214">
    <property type="entry name" value="Methylated-DNA--protein-cysteine methyltransferase"/>
    <property type="match status" value="1"/>
</dbReference>
<evidence type="ECO:0000256" key="9">
    <source>
        <dbReference type="HAMAP-Rule" id="MF_00772"/>
    </source>
</evidence>
<feature type="active site" description="Nucleophile; methyl group acceptor" evidence="9">
    <location>
        <position position="223"/>
    </location>
</feature>
<dbReference type="PATRIC" id="fig|1227271.3.peg.1861"/>
<keyword evidence="6 9" id="KW-0227">DNA damage</keyword>
<organism evidence="12 13">
    <name type="scientific">Porphyromonas gingivalis F0570</name>
    <dbReference type="NCBI Taxonomy" id="1227271"/>
    <lineage>
        <taxon>Bacteria</taxon>
        <taxon>Pseudomonadati</taxon>
        <taxon>Bacteroidota</taxon>
        <taxon>Bacteroidia</taxon>
        <taxon>Bacteroidales</taxon>
        <taxon>Porphyromonadaceae</taxon>
        <taxon>Porphyromonas</taxon>
    </lineage>
</organism>
<evidence type="ECO:0000259" key="11">
    <source>
        <dbReference type="Pfam" id="PF02870"/>
    </source>
</evidence>
<gene>
    <name evidence="12" type="ORF">HMPREF1555_02115</name>
</gene>
<dbReference type="AlphaFoldDB" id="A0A0E2M2X6"/>
<keyword evidence="4 9" id="KW-0489">Methyltransferase</keyword>
<dbReference type="InterPro" id="IPR008332">
    <property type="entry name" value="MethylG_MeTrfase_N"/>
</dbReference>
<dbReference type="InterPro" id="IPR036217">
    <property type="entry name" value="MethylDNA_cys_MeTrfase_DNAb"/>
</dbReference>
<dbReference type="InterPro" id="IPR001497">
    <property type="entry name" value="MethylDNA_cys_MeTrfase_AS"/>
</dbReference>
<comment type="caution">
    <text evidence="12">The sequence shown here is derived from an EMBL/GenBank/DDBJ whole genome shotgun (WGS) entry which is preliminary data.</text>
</comment>
<dbReference type="HOGENOM" id="CLU_095310_0_0_10"/>
<evidence type="ECO:0000259" key="10">
    <source>
        <dbReference type="Pfam" id="PF01035"/>
    </source>
</evidence>
<comment type="catalytic activity">
    <reaction evidence="1 9">
        <text>a 4-O-methyl-thymidine in DNA + L-cysteinyl-[protein] = a thymidine in DNA + S-methyl-L-cysteinyl-[protein]</text>
        <dbReference type="Rhea" id="RHEA:53428"/>
        <dbReference type="Rhea" id="RHEA-COMP:10131"/>
        <dbReference type="Rhea" id="RHEA-COMP:10132"/>
        <dbReference type="Rhea" id="RHEA-COMP:13555"/>
        <dbReference type="Rhea" id="RHEA-COMP:13556"/>
        <dbReference type="ChEBI" id="CHEBI:29950"/>
        <dbReference type="ChEBI" id="CHEBI:82612"/>
        <dbReference type="ChEBI" id="CHEBI:137386"/>
        <dbReference type="ChEBI" id="CHEBI:137387"/>
        <dbReference type="EC" id="2.1.1.63"/>
    </reaction>
</comment>
<evidence type="ECO:0000256" key="3">
    <source>
        <dbReference type="ARBA" id="ARBA00022490"/>
    </source>
</evidence>
<dbReference type="InterPro" id="IPR023546">
    <property type="entry name" value="MGMT"/>
</dbReference>
<comment type="similarity">
    <text evidence="2 9">Belongs to the MGMT family.</text>
</comment>
<proteinExistence type="inferred from homology"/>
<keyword evidence="5 9" id="KW-0808">Transferase</keyword>
<evidence type="ECO:0000256" key="8">
    <source>
        <dbReference type="ARBA" id="ARBA00049348"/>
    </source>
</evidence>
<dbReference type="PANTHER" id="PTHR10815:SF5">
    <property type="entry name" value="METHYLATED-DNA--PROTEIN-CYSTEINE METHYLTRANSFERASE"/>
    <property type="match status" value="1"/>
</dbReference>
<dbReference type="GO" id="GO:0006307">
    <property type="term" value="P:DNA alkylation repair"/>
    <property type="evidence" value="ECO:0007669"/>
    <property type="project" value="UniProtKB-UniRule"/>
</dbReference>
<accession>A0A0E2M2X6</accession>
<dbReference type="HAMAP" id="MF_00772">
    <property type="entry name" value="OGT"/>
    <property type="match status" value="1"/>
</dbReference>
<evidence type="ECO:0000256" key="1">
    <source>
        <dbReference type="ARBA" id="ARBA00001286"/>
    </source>
</evidence>
<evidence type="ECO:0000313" key="12">
    <source>
        <dbReference type="EMBL" id="ERJ64053.1"/>
    </source>
</evidence>
<dbReference type="InterPro" id="IPR036388">
    <property type="entry name" value="WH-like_DNA-bd_sf"/>
</dbReference>
<dbReference type="GO" id="GO:0003908">
    <property type="term" value="F:methylated-DNA-[protein]-cysteine S-methyltransferase activity"/>
    <property type="evidence" value="ECO:0007669"/>
    <property type="project" value="UniProtKB-UniRule"/>
</dbReference>
<keyword evidence="7 9" id="KW-0234">DNA repair</keyword>
<comment type="catalytic activity">
    <reaction evidence="8 9">
        <text>a 6-O-methyl-2'-deoxyguanosine in DNA + L-cysteinyl-[protein] = S-methyl-L-cysteinyl-[protein] + a 2'-deoxyguanosine in DNA</text>
        <dbReference type="Rhea" id="RHEA:24000"/>
        <dbReference type="Rhea" id="RHEA-COMP:10131"/>
        <dbReference type="Rhea" id="RHEA-COMP:10132"/>
        <dbReference type="Rhea" id="RHEA-COMP:11367"/>
        <dbReference type="Rhea" id="RHEA-COMP:11368"/>
        <dbReference type="ChEBI" id="CHEBI:29950"/>
        <dbReference type="ChEBI" id="CHEBI:82612"/>
        <dbReference type="ChEBI" id="CHEBI:85445"/>
        <dbReference type="ChEBI" id="CHEBI:85448"/>
        <dbReference type="EC" id="2.1.1.63"/>
    </reaction>
</comment>